<keyword evidence="2" id="KW-0812">Transmembrane</keyword>
<protein>
    <submittedName>
        <fullName evidence="4">Unannotated protein</fullName>
    </submittedName>
</protein>
<reference evidence="4" key="1">
    <citation type="submission" date="2020-05" db="EMBL/GenBank/DDBJ databases">
        <authorList>
            <person name="Chiriac C."/>
            <person name="Salcher M."/>
            <person name="Ghai R."/>
            <person name="Kavagutti S V."/>
        </authorList>
    </citation>
    <scope>NUCLEOTIDE SEQUENCE</scope>
</reference>
<evidence type="ECO:0000256" key="2">
    <source>
        <dbReference type="SAM" id="Phobius"/>
    </source>
</evidence>
<evidence type="ECO:0000313" key="4">
    <source>
        <dbReference type="EMBL" id="CAB4621194.1"/>
    </source>
</evidence>
<feature type="region of interest" description="Disordered" evidence="1">
    <location>
        <begin position="80"/>
        <end position="115"/>
    </location>
</feature>
<keyword evidence="2" id="KW-0472">Membrane</keyword>
<feature type="transmembrane region" description="Helical" evidence="2">
    <location>
        <begin position="39"/>
        <end position="60"/>
    </location>
</feature>
<evidence type="ECO:0000313" key="5">
    <source>
        <dbReference type="EMBL" id="CAB4965956.1"/>
    </source>
</evidence>
<keyword evidence="2" id="KW-1133">Transmembrane helix</keyword>
<evidence type="ECO:0000313" key="3">
    <source>
        <dbReference type="EMBL" id="CAB4596594.1"/>
    </source>
</evidence>
<dbReference type="EMBL" id="CAFBRX010000118">
    <property type="protein sequence ID" value="CAB5127635.1"/>
    <property type="molecule type" value="Genomic_DNA"/>
</dbReference>
<dbReference type="AlphaFoldDB" id="A0A6J6ICH7"/>
<organism evidence="4">
    <name type="scientific">freshwater metagenome</name>
    <dbReference type="NCBI Taxonomy" id="449393"/>
    <lineage>
        <taxon>unclassified sequences</taxon>
        <taxon>metagenomes</taxon>
        <taxon>ecological metagenomes</taxon>
    </lineage>
</organism>
<accession>A0A6J6ICH7</accession>
<name>A0A6J6ICH7_9ZZZZ</name>
<feature type="compositionally biased region" description="Low complexity" evidence="1">
    <location>
        <begin position="96"/>
        <end position="107"/>
    </location>
</feature>
<evidence type="ECO:0000313" key="6">
    <source>
        <dbReference type="EMBL" id="CAB5127635.1"/>
    </source>
</evidence>
<gene>
    <name evidence="3" type="ORF">UFOPK1820_00456</name>
    <name evidence="4" type="ORF">UFOPK1960_00027</name>
    <name evidence="5" type="ORF">UFOPK3889_00001</name>
    <name evidence="6" type="ORF">UFOPK4422_01118</name>
</gene>
<dbReference type="EMBL" id="CAEZVL010000002">
    <property type="protein sequence ID" value="CAB4621194.1"/>
    <property type="molecule type" value="Genomic_DNA"/>
</dbReference>
<sequence>MAWDSSRTVNWQRLIREWLVYVGVMVVIFAIFLRDKVTTGSLVGLLASLPMYLLFGWVLAKIGYQRQTYRALREQTLARKNAVPSAPVTRSKPAATRRTSSGPSSRRPTNKPKKR</sequence>
<evidence type="ECO:0000256" key="1">
    <source>
        <dbReference type="SAM" id="MobiDB-lite"/>
    </source>
</evidence>
<dbReference type="EMBL" id="CAEZUK010000052">
    <property type="protein sequence ID" value="CAB4596594.1"/>
    <property type="molecule type" value="Genomic_DNA"/>
</dbReference>
<dbReference type="EMBL" id="CAFBNZ010000001">
    <property type="protein sequence ID" value="CAB4965956.1"/>
    <property type="molecule type" value="Genomic_DNA"/>
</dbReference>
<proteinExistence type="predicted"/>
<feature type="transmembrane region" description="Helical" evidence="2">
    <location>
        <begin position="14"/>
        <end position="33"/>
    </location>
</feature>